<feature type="chain" id="PRO_5042041554" description="DYW domain-containing protein" evidence="4">
    <location>
        <begin position="19"/>
        <end position="684"/>
    </location>
</feature>
<keyword evidence="7" id="KW-1185">Reference proteome</keyword>
<evidence type="ECO:0000313" key="7">
    <source>
        <dbReference type="Proteomes" id="UP001279734"/>
    </source>
</evidence>
<evidence type="ECO:0000256" key="2">
    <source>
        <dbReference type="ARBA" id="ARBA00022737"/>
    </source>
</evidence>
<comment type="caution">
    <text evidence="6">The sequence shown here is derived from an EMBL/GenBank/DDBJ whole genome shotgun (WGS) entry which is preliminary data.</text>
</comment>
<keyword evidence="4" id="KW-0732">Signal</keyword>
<dbReference type="Pfam" id="PF13041">
    <property type="entry name" value="PPR_2"/>
    <property type="match status" value="1"/>
</dbReference>
<dbReference type="InterPro" id="IPR032867">
    <property type="entry name" value="DYW_dom"/>
</dbReference>
<dbReference type="InterPro" id="IPR011990">
    <property type="entry name" value="TPR-like_helical_dom_sf"/>
</dbReference>
<dbReference type="Proteomes" id="UP001279734">
    <property type="component" value="Unassembled WGS sequence"/>
</dbReference>
<evidence type="ECO:0000256" key="3">
    <source>
        <dbReference type="PROSITE-ProRule" id="PRU00708"/>
    </source>
</evidence>
<proteinExistence type="inferred from homology"/>
<dbReference type="AlphaFoldDB" id="A0AAD3TI70"/>
<dbReference type="GO" id="GO:0003723">
    <property type="term" value="F:RNA binding"/>
    <property type="evidence" value="ECO:0007669"/>
    <property type="project" value="InterPro"/>
</dbReference>
<evidence type="ECO:0000313" key="6">
    <source>
        <dbReference type="EMBL" id="GMH29252.1"/>
    </source>
</evidence>
<dbReference type="GO" id="GO:0008270">
    <property type="term" value="F:zinc ion binding"/>
    <property type="evidence" value="ECO:0007669"/>
    <property type="project" value="InterPro"/>
</dbReference>
<comment type="similarity">
    <text evidence="1">Belongs to the PPR family. PCMP-H subfamily.</text>
</comment>
<dbReference type="Gene3D" id="1.25.40.10">
    <property type="entry name" value="Tetratricopeptide repeat domain"/>
    <property type="match status" value="5"/>
</dbReference>
<feature type="repeat" description="PPR" evidence="3">
    <location>
        <begin position="375"/>
        <end position="409"/>
    </location>
</feature>
<dbReference type="Pfam" id="PF01535">
    <property type="entry name" value="PPR"/>
    <property type="match status" value="4"/>
</dbReference>
<dbReference type="Pfam" id="PF14432">
    <property type="entry name" value="DYW_deaminase"/>
    <property type="match status" value="1"/>
</dbReference>
<dbReference type="InterPro" id="IPR002885">
    <property type="entry name" value="PPR_rpt"/>
</dbReference>
<reference evidence="6" key="1">
    <citation type="submission" date="2023-05" db="EMBL/GenBank/DDBJ databases">
        <title>Nepenthes gracilis genome sequencing.</title>
        <authorList>
            <person name="Fukushima K."/>
        </authorList>
    </citation>
    <scope>NUCLEOTIDE SEQUENCE</scope>
    <source>
        <strain evidence="6">SING2019-196</strain>
    </source>
</reference>
<dbReference type="EMBL" id="BSYO01000036">
    <property type="protein sequence ID" value="GMH29252.1"/>
    <property type="molecule type" value="Genomic_DNA"/>
</dbReference>
<accession>A0AAD3TI70</accession>
<dbReference type="InterPro" id="IPR046960">
    <property type="entry name" value="PPR_At4g14850-like_plant"/>
</dbReference>
<organism evidence="6 7">
    <name type="scientific">Nepenthes gracilis</name>
    <name type="common">Slender pitcher plant</name>
    <dbReference type="NCBI Taxonomy" id="150966"/>
    <lineage>
        <taxon>Eukaryota</taxon>
        <taxon>Viridiplantae</taxon>
        <taxon>Streptophyta</taxon>
        <taxon>Embryophyta</taxon>
        <taxon>Tracheophyta</taxon>
        <taxon>Spermatophyta</taxon>
        <taxon>Magnoliopsida</taxon>
        <taxon>eudicotyledons</taxon>
        <taxon>Gunneridae</taxon>
        <taxon>Pentapetalae</taxon>
        <taxon>Caryophyllales</taxon>
        <taxon>Nepenthaceae</taxon>
        <taxon>Nepenthes</taxon>
    </lineage>
</organism>
<evidence type="ECO:0000259" key="5">
    <source>
        <dbReference type="Pfam" id="PF14432"/>
    </source>
</evidence>
<evidence type="ECO:0000256" key="1">
    <source>
        <dbReference type="ARBA" id="ARBA00006643"/>
    </source>
</evidence>
<feature type="repeat" description="PPR" evidence="3">
    <location>
        <begin position="274"/>
        <end position="308"/>
    </location>
</feature>
<sequence length="684" mass="75073">MPFLTAAALAGLIEWALSTRSLPLGRAAHAQIIKSLGCPFPLVLSNHLVNMYSKLDLHNSAQLVLSLSPNRSVVTWTALVAGLVHNGHFCCALIHFCNMLREAIIPNDFTFPCALKASGSLRWPVAGKQLHALAVKLGQIRDVFVGCSVFDMYCKTGLRYDACIMFDEMPERNVATWNSYMSNSVLDGRPQGAVSAFVEFLLAVGEPNGITFCAFLNACSDLSNLRLGQQLHGYVIRSGNAGDLSVANGLVDFYGKCHSVECSELIFHGICEHNDVSWCSMIAAYQQNGEEEKACVLFLRARKGGIQPSEFMLSSVLSSCAGLALLELGRSVHAVAEKECVMGNIFVGSALVDMYGKCGSIEDAEQAFYGMPNWNLVSWNAMIGGYSHLGHADTAVRLFDKMTSPNHEVKPNYVTLVCVLTACSRAGSVKMGMEIFGSMRRKFGIEPGVEHYACVVDMLGRAGMVEKAYEFIKAMPMSPTVSVWGALLGASTVFRKPELGRVAARKLFDLDPHDSGNHVLFSNLFAAAGRWEEANVTREDMKDVGIRKAAGCSWIAVKNAVHVFQAKDTSHELNAEIQATLAKLRRDMKVAGYIANTNLSLYDLEEEEKESEVWQHSEKIALAFGLVALPPGIPIRIIKNLRICVDCHSAIKFISGAVGREIVVRDNKRFHRFRNSTCSCRDYW</sequence>
<dbReference type="PANTHER" id="PTHR47926">
    <property type="entry name" value="PENTATRICOPEPTIDE REPEAT-CONTAINING PROTEIN"/>
    <property type="match status" value="1"/>
</dbReference>
<gene>
    <name evidence="6" type="ORF">Nepgr_031095</name>
</gene>
<dbReference type="FunFam" id="1.25.40.10:FF:001211">
    <property type="entry name" value="Pentatricopeptide repeat-containing protein"/>
    <property type="match status" value="1"/>
</dbReference>
<dbReference type="NCBIfam" id="TIGR00756">
    <property type="entry name" value="PPR"/>
    <property type="match status" value="3"/>
</dbReference>
<dbReference type="GO" id="GO:0009451">
    <property type="term" value="P:RNA modification"/>
    <property type="evidence" value="ECO:0007669"/>
    <property type="project" value="InterPro"/>
</dbReference>
<dbReference type="Pfam" id="PF20431">
    <property type="entry name" value="E_motif"/>
    <property type="match status" value="1"/>
</dbReference>
<dbReference type="InterPro" id="IPR046848">
    <property type="entry name" value="E_motif"/>
</dbReference>
<protein>
    <recommendedName>
        <fullName evidence="5">DYW domain-containing protein</fullName>
    </recommendedName>
</protein>
<dbReference type="PROSITE" id="PS51375">
    <property type="entry name" value="PPR"/>
    <property type="match status" value="2"/>
</dbReference>
<evidence type="ECO:0000256" key="4">
    <source>
        <dbReference type="SAM" id="SignalP"/>
    </source>
</evidence>
<name>A0AAD3TI70_NEPGR</name>
<feature type="domain" description="DYW" evidence="5">
    <location>
        <begin position="592"/>
        <end position="684"/>
    </location>
</feature>
<dbReference type="FunFam" id="1.25.40.10:FF:000196">
    <property type="entry name" value="Pentatricopeptide repeat-containing protein At4g14850"/>
    <property type="match status" value="2"/>
</dbReference>
<keyword evidence="2" id="KW-0677">Repeat</keyword>
<dbReference type="PANTHER" id="PTHR47926:SF398">
    <property type="entry name" value="PENTATRICOPEPTIDE REPEAT-CONTAINING PROTEIN"/>
    <property type="match status" value="1"/>
</dbReference>
<feature type="signal peptide" evidence="4">
    <location>
        <begin position="1"/>
        <end position="18"/>
    </location>
</feature>